<proteinExistence type="predicted"/>
<evidence type="ECO:0000313" key="3">
    <source>
        <dbReference type="Proteomes" id="UP000612585"/>
    </source>
</evidence>
<dbReference type="Proteomes" id="UP000612585">
    <property type="component" value="Unassembled WGS sequence"/>
</dbReference>
<keyword evidence="1" id="KW-0472">Membrane</keyword>
<keyword evidence="1" id="KW-1133">Transmembrane helix</keyword>
<gene>
    <name evidence="2" type="ORF">Vau01_054720</name>
</gene>
<protein>
    <submittedName>
        <fullName evidence="2">Uncharacterized protein</fullName>
    </submittedName>
</protein>
<accession>A0A8J4E1J7</accession>
<dbReference type="AlphaFoldDB" id="A0A8J4E1J7"/>
<organism evidence="2 3">
    <name type="scientific">Virgisporangium aurantiacum</name>
    <dbReference type="NCBI Taxonomy" id="175570"/>
    <lineage>
        <taxon>Bacteria</taxon>
        <taxon>Bacillati</taxon>
        <taxon>Actinomycetota</taxon>
        <taxon>Actinomycetes</taxon>
        <taxon>Micromonosporales</taxon>
        <taxon>Micromonosporaceae</taxon>
        <taxon>Virgisporangium</taxon>
    </lineage>
</organism>
<feature type="transmembrane region" description="Helical" evidence="1">
    <location>
        <begin position="113"/>
        <end position="133"/>
    </location>
</feature>
<keyword evidence="1" id="KW-0812">Transmembrane</keyword>
<feature type="transmembrane region" description="Helical" evidence="1">
    <location>
        <begin position="78"/>
        <end position="101"/>
    </location>
</feature>
<evidence type="ECO:0000313" key="2">
    <source>
        <dbReference type="EMBL" id="GIJ57956.1"/>
    </source>
</evidence>
<reference evidence="2" key="1">
    <citation type="submission" date="2021-01" db="EMBL/GenBank/DDBJ databases">
        <title>Whole genome shotgun sequence of Virgisporangium aurantiacum NBRC 16421.</title>
        <authorList>
            <person name="Komaki H."/>
            <person name="Tamura T."/>
        </authorList>
    </citation>
    <scope>NUCLEOTIDE SEQUENCE</scope>
    <source>
        <strain evidence="2">NBRC 16421</strain>
    </source>
</reference>
<dbReference type="RefSeq" id="WP_203997938.1">
    <property type="nucleotide sequence ID" value="NZ_BOPG01000033.1"/>
</dbReference>
<comment type="caution">
    <text evidence="2">The sequence shown here is derived from an EMBL/GenBank/DDBJ whole genome shotgun (WGS) entry which is preliminary data.</text>
</comment>
<sequence>MRTDTERLRAEAHARIQQRLRAAGRSLSAANRSWRQTRPGMLVQQYRDSEFHGRTKHAVRVRFRLPLDGDPAPEPRRLALVAAWAGALGMAGVLVLLPVLASLFRPGASSYTLTMMLIGLVGVGATAGAFASIHRRRAPWIGLSIGTLALALAIVLTASR</sequence>
<feature type="transmembrane region" description="Helical" evidence="1">
    <location>
        <begin position="140"/>
        <end position="159"/>
    </location>
</feature>
<dbReference type="EMBL" id="BOPG01000033">
    <property type="protein sequence ID" value="GIJ57956.1"/>
    <property type="molecule type" value="Genomic_DNA"/>
</dbReference>
<evidence type="ECO:0000256" key="1">
    <source>
        <dbReference type="SAM" id="Phobius"/>
    </source>
</evidence>
<name>A0A8J4E1J7_9ACTN</name>
<keyword evidence="3" id="KW-1185">Reference proteome</keyword>